<dbReference type="Proteomes" id="UP001202402">
    <property type="component" value="Unassembled WGS sequence"/>
</dbReference>
<dbReference type="InterPro" id="IPR009057">
    <property type="entry name" value="Homeodomain-like_sf"/>
</dbReference>
<dbReference type="PANTHER" id="PTHR30514">
    <property type="entry name" value="GLUCOKINASE"/>
    <property type="match status" value="1"/>
</dbReference>
<dbReference type="SUPFAM" id="SSF46689">
    <property type="entry name" value="Homeodomain-like"/>
    <property type="match status" value="1"/>
</dbReference>
<keyword evidence="3" id="KW-0804">Transcription</keyword>
<dbReference type="InterPro" id="IPR001347">
    <property type="entry name" value="SIS_dom"/>
</dbReference>
<protein>
    <submittedName>
        <fullName evidence="6">MurR/RpiR family transcriptional regulator</fullName>
    </submittedName>
</protein>
<dbReference type="PROSITE" id="PS51464">
    <property type="entry name" value="SIS"/>
    <property type="match status" value="1"/>
</dbReference>
<evidence type="ECO:0000256" key="1">
    <source>
        <dbReference type="ARBA" id="ARBA00023015"/>
    </source>
</evidence>
<evidence type="ECO:0000259" key="4">
    <source>
        <dbReference type="PROSITE" id="PS51071"/>
    </source>
</evidence>
<keyword evidence="2" id="KW-0238">DNA-binding</keyword>
<dbReference type="InterPro" id="IPR046348">
    <property type="entry name" value="SIS_dom_sf"/>
</dbReference>
<organism evidence="6 7">
    <name type="scientific">Amedibacillus hominis</name>
    <dbReference type="NCBI Taxonomy" id="2897776"/>
    <lineage>
        <taxon>Bacteria</taxon>
        <taxon>Bacillati</taxon>
        <taxon>Bacillota</taxon>
        <taxon>Erysipelotrichia</taxon>
        <taxon>Erysipelotrichales</taxon>
        <taxon>Erysipelotrichaceae</taxon>
        <taxon>Amedibacillus</taxon>
    </lineage>
</organism>
<evidence type="ECO:0000313" key="6">
    <source>
        <dbReference type="EMBL" id="MCH4286168.1"/>
    </source>
</evidence>
<accession>A0ABS9RAI7</accession>
<dbReference type="Gene3D" id="3.40.50.10490">
    <property type="entry name" value="Glucose-6-phosphate isomerase like protein, domain 1"/>
    <property type="match status" value="1"/>
</dbReference>
<evidence type="ECO:0000259" key="5">
    <source>
        <dbReference type="PROSITE" id="PS51464"/>
    </source>
</evidence>
<name>A0ABS9RAI7_9FIRM</name>
<reference evidence="6 7" key="1">
    <citation type="submission" date="2022-02" db="EMBL/GenBank/DDBJ databases">
        <title>Genome of Erysipelotrichaceae sp. nov. NSJ-176 isolated from human feces.</title>
        <authorList>
            <person name="Abdugheni R."/>
        </authorList>
    </citation>
    <scope>NUCLEOTIDE SEQUENCE [LARGE SCALE GENOMIC DNA]</scope>
    <source>
        <strain evidence="6 7">NSJ-176</strain>
    </source>
</reference>
<feature type="domain" description="HTH rpiR-type" evidence="4">
    <location>
        <begin position="1"/>
        <end position="75"/>
    </location>
</feature>
<dbReference type="SUPFAM" id="SSF53697">
    <property type="entry name" value="SIS domain"/>
    <property type="match status" value="1"/>
</dbReference>
<dbReference type="InterPro" id="IPR035472">
    <property type="entry name" value="RpiR-like_SIS"/>
</dbReference>
<keyword evidence="7" id="KW-1185">Reference proteome</keyword>
<dbReference type="PANTHER" id="PTHR30514:SF1">
    <property type="entry name" value="HTH-TYPE TRANSCRIPTIONAL REGULATOR HEXR-RELATED"/>
    <property type="match status" value="1"/>
</dbReference>
<proteinExistence type="predicted"/>
<dbReference type="InterPro" id="IPR047640">
    <property type="entry name" value="RpiR-like"/>
</dbReference>
<evidence type="ECO:0000256" key="3">
    <source>
        <dbReference type="ARBA" id="ARBA00023163"/>
    </source>
</evidence>
<dbReference type="RefSeq" id="WP_117453176.1">
    <property type="nucleotide sequence ID" value="NZ_JAKVPQ010000011.1"/>
</dbReference>
<comment type="caution">
    <text evidence="6">The sequence shown here is derived from an EMBL/GenBank/DDBJ whole genome shotgun (WGS) entry which is preliminary data.</text>
</comment>
<dbReference type="Pfam" id="PF01380">
    <property type="entry name" value="SIS"/>
    <property type="match status" value="1"/>
</dbReference>
<dbReference type="Gene3D" id="1.10.10.10">
    <property type="entry name" value="Winged helix-like DNA-binding domain superfamily/Winged helix DNA-binding domain"/>
    <property type="match status" value="1"/>
</dbReference>
<dbReference type="InterPro" id="IPR000281">
    <property type="entry name" value="HTH_RpiR"/>
</dbReference>
<sequence>MLLQDKMRHTKFSTSEQIVVDFMLDQQEHLKDYSTTMIAQETYTSPSILVRISKKLGFSGYSEFKKCFLEEVHYLMKDFKEIDANMPFSKDDTYLQLASKLVALKKESLDDTFSLLHYEDIQKAIHLMKKASIIKVFAISNMTFLAEEFVFKMRHIGKETQTYSLSNMIYQEAVLSTPSDCAICISYSGESGELLTTVNHLKHNQVPVIAITSIGQNTLTKLADVTLYTTTREKAYSKIGGFSSITSISLLLDTLYACYFQSDYYYHYAYKLKLAQQTEQRQIENDIVKEG</sequence>
<gene>
    <name evidence="6" type="ORF">LQE99_13660</name>
</gene>
<dbReference type="Pfam" id="PF01418">
    <property type="entry name" value="HTH_6"/>
    <property type="match status" value="1"/>
</dbReference>
<dbReference type="InterPro" id="IPR036388">
    <property type="entry name" value="WH-like_DNA-bd_sf"/>
</dbReference>
<feature type="domain" description="SIS" evidence="5">
    <location>
        <begin position="124"/>
        <end position="265"/>
    </location>
</feature>
<dbReference type="CDD" id="cd05013">
    <property type="entry name" value="SIS_RpiR"/>
    <property type="match status" value="1"/>
</dbReference>
<keyword evidence="1" id="KW-0805">Transcription regulation</keyword>
<evidence type="ECO:0000256" key="2">
    <source>
        <dbReference type="ARBA" id="ARBA00023125"/>
    </source>
</evidence>
<dbReference type="EMBL" id="JAKVPQ010000011">
    <property type="protein sequence ID" value="MCH4286168.1"/>
    <property type="molecule type" value="Genomic_DNA"/>
</dbReference>
<evidence type="ECO:0000313" key="7">
    <source>
        <dbReference type="Proteomes" id="UP001202402"/>
    </source>
</evidence>
<dbReference type="PROSITE" id="PS51071">
    <property type="entry name" value="HTH_RPIR"/>
    <property type="match status" value="1"/>
</dbReference>